<evidence type="ECO:0000313" key="2">
    <source>
        <dbReference type="Proteomes" id="UP000176547"/>
    </source>
</evidence>
<dbReference type="EMBL" id="MFEG01000024">
    <property type="protein sequence ID" value="OGE75827.1"/>
    <property type="molecule type" value="Genomic_DNA"/>
</dbReference>
<name>A0A1F5NDR4_9BACT</name>
<dbReference type="Proteomes" id="UP000176547">
    <property type="component" value="Unassembled WGS sequence"/>
</dbReference>
<proteinExistence type="predicted"/>
<gene>
    <name evidence="1" type="ORF">A3K06_03465</name>
</gene>
<protein>
    <submittedName>
        <fullName evidence="1">Uncharacterized protein</fullName>
    </submittedName>
</protein>
<reference evidence="1 2" key="1">
    <citation type="journal article" date="2016" name="Nat. Commun.">
        <title>Thousands of microbial genomes shed light on interconnected biogeochemical processes in an aquifer system.</title>
        <authorList>
            <person name="Anantharaman K."/>
            <person name="Brown C.T."/>
            <person name="Hug L.A."/>
            <person name="Sharon I."/>
            <person name="Castelle C.J."/>
            <person name="Probst A.J."/>
            <person name="Thomas B.C."/>
            <person name="Singh A."/>
            <person name="Wilkins M.J."/>
            <person name="Karaoz U."/>
            <person name="Brodie E.L."/>
            <person name="Williams K.H."/>
            <person name="Hubbard S.S."/>
            <person name="Banfield J.F."/>
        </authorList>
    </citation>
    <scope>NUCLEOTIDE SEQUENCE [LARGE SCALE GENOMIC DNA]</scope>
</reference>
<dbReference type="AlphaFoldDB" id="A0A1F5NDR4"/>
<organism evidence="1 2">
    <name type="scientific">Candidatus Doudnabacteria bacterium RIFCSPHIGHO2_01_52_17</name>
    <dbReference type="NCBI Taxonomy" id="1817820"/>
    <lineage>
        <taxon>Bacteria</taxon>
        <taxon>Candidatus Doudnaibacteriota</taxon>
    </lineage>
</organism>
<accession>A0A1F5NDR4</accession>
<sequence length="372" mass="41051">MIWTMKTKLIAFVAGLALFLVFSLLYSPSSPGGGPSVFTDGEKIYSLTSKVKECTRVARSYASKHDLLPLQSCNIEEYTADGESIYSVGFTYGVGEDCPSGCIYKGHYALIKSDGEEVAGALGWYFDMADVLPVDKYGYACADAMDTYAGSSSGADRKLLYDGNEYRWRLIFDRVSGIYDKNFVCELSGEFTQHMGGEVDVRNLAVSYPEVGDCGKYKLRTGDGPAESQSLVSCCQQFNTIKVNMPQAASTVNDSYCSSLSLLQACELEYYQEREDYCLEHIRLDDPVACGQAKERRVRNYCYEATAITLGQPELCYNIPPPQFSGELDVYRTACFMDVASGLNDPSVCHNIDRRAMVDVCVSDVAAQNESQ</sequence>
<comment type="caution">
    <text evidence="1">The sequence shown here is derived from an EMBL/GenBank/DDBJ whole genome shotgun (WGS) entry which is preliminary data.</text>
</comment>
<evidence type="ECO:0000313" key="1">
    <source>
        <dbReference type="EMBL" id="OGE75827.1"/>
    </source>
</evidence>